<evidence type="ECO:0008006" key="4">
    <source>
        <dbReference type="Google" id="ProtNLM"/>
    </source>
</evidence>
<gene>
    <name evidence="2" type="ORF">ACFP57_04135</name>
</gene>
<feature type="chain" id="PRO_5046164521" description="Lipoprotein" evidence="1">
    <location>
        <begin position="20"/>
        <end position="162"/>
    </location>
</feature>
<name>A0ABW1WY39_9ACTN</name>
<protein>
    <recommendedName>
        <fullName evidence="4">Lipoprotein</fullName>
    </recommendedName>
</protein>
<evidence type="ECO:0000313" key="3">
    <source>
        <dbReference type="Proteomes" id="UP001596266"/>
    </source>
</evidence>
<keyword evidence="3" id="KW-1185">Reference proteome</keyword>
<accession>A0ABW1WY39</accession>
<organism evidence="2 3">
    <name type="scientific">Luteococcus sanguinis</name>
    <dbReference type="NCBI Taxonomy" id="174038"/>
    <lineage>
        <taxon>Bacteria</taxon>
        <taxon>Bacillati</taxon>
        <taxon>Actinomycetota</taxon>
        <taxon>Actinomycetes</taxon>
        <taxon>Propionibacteriales</taxon>
        <taxon>Propionibacteriaceae</taxon>
        <taxon>Luteococcus</taxon>
    </lineage>
</organism>
<dbReference type="Proteomes" id="UP001596266">
    <property type="component" value="Unassembled WGS sequence"/>
</dbReference>
<dbReference type="EMBL" id="JBHSUA010000009">
    <property type="protein sequence ID" value="MFC6396180.1"/>
    <property type="molecule type" value="Genomic_DNA"/>
</dbReference>
<sequence>MPMNAAMRLVSASALICLAACSGGMDFPPEAPVPDGATVLVTDDGADDDDGSIRVRVQVVEAPRVGRDALYGHYRSAYPGWITVTDGLAGLCLTKDEGPDQVSVVEVSPYQGSRVPAGPGRWLVANTRMEMADEPCGMADGFIAMDLLPPGLPMCEPASGEC</sequence>
<comment type="caution">
    <text evidence="2">The sequence shown here is derived from an EMBL/GenBank/DDBJ whole genome shotgun (WGS) entry which is preliminary data.</text>
</comment>
<feature type="signal peptide" evidence="1">
    <location>
        <begin position="1"/>
        <end position="19"/>
    </location>
</feature>
<evidence type="ECO:0000313" key="2">
    <source>
        <dbReference type="EMBL" id="MFC6396180.1"/>
    </source>
</evidence>
<proteinExistence type="predicted"/>
<keyword evidence="1" id="KW-0732">Signal</keyword>
<dbReference type="RefSeq" id="WP_343885199.1">
    <property type="nucleotide sequence ID" value="NZ_BAAAKI010000004.1"/>
</dbReference>
<reference evidence="3" key="1">
    <citation type="journal article" date="2019" name="Int. J. Syst. Evol. Microbiol.">
        <title>The Global Catalogue of Microorganisms (GCM) 10K type strain sequencing project: providing services to taxonomists for standard genome sequencing and annotation.</title>
        <authorList>
            <consortium name="The Broad Institute Genomics Platform"/>
            <consortium name="The Broad Institute Genome Sequencing Center for Infectious Disease"/>
            <person name="Wu L."/>
            <person name="Ma J."/>
        </authorList>
    </citation>
    <scope>NUCLEOTIDE SEQUENCE [LARGE SCALE GENOMIC DNA]</scope>
    <source>
        <strain evidence="3">CGMCC 1.15277</strain>
    </source>
</reference>
<evidence type="ECO:0000256" key="1">
    <source>
        <dbReference type="SAM" id="SignalP"/>
    </source>
</evidence>